<feature type="transmembrane region" description="Helical" evidence="1">
    <location>
        <begin position="9"/>
        <end position="29"/>
    </location>
</feature>
<evidence type="ECO:0000313" key="3">
    <source>
        <dbReference type="Proteomes" id="UP000024635"/>
    </source>
</evidence>
<keyword evidence="1" id="KW-0472">Membrane</keyword>
<dbReference type="AlphaFoldDB" id="A0A016VR99"/>
<gene>
    <name evidence="2" type="primary">Acey_s0006.g2907</name>
    <name evidence="2" type="ORF">Y032_0006g2907</name>
</gene>
<name>A0A016VR99_9BILA</name>
<keyword evidence="1" id="KW-1133">Transmembrane helix</keyword>
<proteinExistence type="predicted"/>
<reference evidence="3" key="1">
    <citation type="journal article" date="2015" name="Nat. Genet.">
        <title>The genome and transcriptome of the zoonotic hookworm Ancylostoma ceylanicum identify infection-specific gene families.</title>
        <authorList>
            <person name="Schwarz E.M."/>
            <person name="Hu Y."/>
            <person name="Antoshechkin I."/>
            <person name="Miller M.M."/>
            <person name="Sternberg P.W."/>
            <person name="Aroian R.V."/>
        </authorList>
    </citation>
    <scope>NUCLEOTIDE SEQUENCE</scope>
    <source>
        <strain evidence="3">HY135</strain>
    </source>
</reference>
<organism evidence="2 3">
    <name type="scientific">Ancylostoma ceylanicum</name>
    <dbReference type="NCBI Taxonomy" id="53326"/>
    <lineage>
        <taxon>Eukaryota</taxon>
        <taxon>Metazoa</taxon>
        <taxon>Ecdysozoa</taxon>
        <taxon>Nematoda</taxon>
        <taxon>Chromadorea</taxon>
        <taxon>Rhabditida</taxon>
        <taxon>Rhabditina</taxon>
        <taxon>Rhabditomorpha</taxon>
        <taxon>Strongyloidea</taxon>
        <taxon>Ancylostomatidae</taxon>
        <taxon>Ancylostomatinae</taxon>
        <taxon>Ancylostoma</taxon>
    </lineage>
</organism>
<accession>A0A016VR99</accession>
<sequence>MRRCESSQFYCIIGAFSGGNTLPLLYAFLPDAKEETYKRMFAFLWAEVQEFGGQEAFRRLGCIFLFDSETPVMNATAAEMCLEVKG</sequence>
<dbReference type="EMBL" id="JARK01001342">
    <property type="protein sequence ID" value="EYC29313.1"/>
    <property type="molecule type" value="Genomic_DNA"/>
</dbReference>
<evidence type="ECO:0008006" key="4">
    <source>
        <dbReference type="Google" id="ProtNLM"/>
    </source>
</evidence>
<evidence type="ECO:0000256" key="1">
    <source>
        <dbReference type="SAM" id="Phobius"/>
    </source>
</evidence>
<protein>
    <recommendedName>
        <fullName evidence="4">MULE transposase domain-containing protein</fullName>
    </recommendedName>
</protein>
<keyword evidence="1" id="KW-0812">Transmembrane</keyword>
<comment type="caution">
    <text evidence="2">The sequence shown here is derived from an EMBL/GenBank/DDBJ whole genome shotgun (WGS) entry which is preliminary data.</text>
</comment>
<dbReference type="Proteomes" id="UP000024635">
    <property type="component" value="Unassembled WGS sequence"/>
</dbReference>
<keyword evidence="3" id="KW-1185">Reference proteome</keyword>
<evidence type="ECO:0000313" key="2">
    <source>
        <dbReference type="EMBL" id="EYC29313.1"/>
    </source>
</evidence>